<dbReference type="InterPro" id="IPR029063">
    <property type="entry name" value="SAM-dependent_MTases_sf"/>
</dbReference>
<feature type="domain" description="Methyltransferase" evidence="2">
    <location>
        <begin position="139"/>
        <end position="392"/>
    </location>
</feature>
<dbReference type="SUPFAM" id="SSF53335">
    <property type="entry name" value="S-adenosyl-L-methionine-dependent methyltransferases"/>
    <property type="match status" value="1"/>
</dbReference>
<gene>
    <name evidence="3" type="ORF">XNOV1_A011097</name>
</gene>
<dbReference type="InterPro" id="IPR052220">
    <property type="entry name" value="METTL25"/>
</dbReference>
<dbReference type="Proteomes" id="UP001178508">
    <property type="component" value="Chromosome 4"/>
</dbReference>
<evidence type="ECO:0000313" key="3">
    <source>
        <dbReference type="EMBL" id="CAJ1054746.1"/>
    </source>
</evidence>
<feature type="compositionally biased region" description="Basic and acidic residues" evidence="1">
    <location>
        <begin position="303"/>
        <end position="317"/>
    </location>
</feature>
<dbReference type="CDD" id="cd02440">
    <property type="entry name" value="AdoMet_MTases"/>
    <property type="match status" value="1"/>
</dbReference>
<dbReference type="PANTHER" id="PTHR12496">
    <property type="entry name" value="CGI-41 METHYLTRANSFERASE"/>
    <property type="match status" value="1"/>
</dbReference>
<name>A0AAV1F1E7_XYRNO</name>
<proteinExistence type="predicted"/>
<evidence type="ECO:0000313" key="4">
    <source>
        <dbReference type="Proteomes" id="UP001178508"/>
    </source>
</evidence>
<protein>
    <submittedName>
        <fullName evidence="3">Methyltransferase-like protein 25</fullName>
    </submittedName>
</protein>
<keyword evidence="3" id="KW-0808">Transferase</keyword>
<dbReference type="Pfam" id="PF13679">
    <property type="entry name" value="Methyltransf_32"/>
    <property type="match status" value="1"/>
</dbReference>
<feature type="region of interest" description="Disordered" evidence="1">
    <location>
        <begin position="216"/>
        <end position="275"/>
    </location>
</feature>
<dbReference type="AlphaFoldDB" id="A0AAV1F1E7"/>
<reference evidence="3" key="1">
    <citation type="submission" date="2023-08" db="EMBL/GenBank/DDBJ databases">
        <authorList>
            <person name="Alioto T."/>
            <person name="Alioto T."/>
            <person name="Gomez Garrido J."/>
        </authorList>
    </citation>
    <scope>NUCLEOTIDE SEQUENCE</scope>
</reference>
<dbReference type="EMBL" id="OY660867">
    <property type="protein sequence ID" value="CAJ1054746.1"/>
    <property type="molecule type" value="Genomic_DNA"/>
</dbReference>
<dbReference type="Gene3D" id="3.40.50.150">
    <property type="entry name" value="Vaccinia Virus protein VP39"/>
    <property type="match status" value="1"/>
</dbReference>
<dbReference type="PANTHER" id="PTHR12496:SF9">
    <property type="entry name" value="METHYLTRANSFERASE-LIKE PROTEIN 25-RELATED"/>
    <property type="match status" value="1"/>
</dbReference>
<dbReference type="InterPro" id="IPR025714">
    <property type="entry name" value="Methyltranfer_dom"/>
</dbReference>
<dbReference type="GO" id="GO:0008168">
    <property type="term" value="F:methyltransferase activity"/>
    <property type="evidence" value="ECO:0007669"/>
    <property type="project" value="UniProtKB-KW"/>
</dbReference>
<organism evidence="3 4">
    <name type="scientific">Xyrichtys novacula</name>
    <name type="common">Pearly razorfish</name>
    <name type="synonym">Hemipteronotus novacula</name>
    <dbReference type="NCBI Taxonomy" id="13765"/>
    <lineage>
        <taxon>Eukaryota</taxon>
        <taxon>Metazoa</taxon>
        <taxon>Chordata</taxon>
        <taxon>Craniata</taxon>
        <taxon>Vertebrata</taxon>
        <taxon>Euteleostomi</taxon>
        <taxon>Actinopterygii</taxon>
        <taxon>Neopterygii</taxon>
        <taxon>Teleostei</taxon>
        <taxon>Neoteleostei</taxon>
        <taxon>Acanthomorphata</taxon>
        <taxon>Eupercaria</taxon>
        <taxon>Labriformes</taxon>
        <taxon>Labridae</taxon>
        <taxon>Xyrichtys</taxon>
    </lineage>
</organism>
<accession>A0AAV1F1E7</accession>
<keyword evidence="4" id="KW-1185">Reference proteome</keyword>
<keyword evidence="3" id="KW-0489">Methyltransferase</keyword>
<sequence length="582" mass="65563">MISSSLSLSEIQHRIDEVKRFLSVTLSIANAHTVEFYTHGVWERFVAVSPQEVLSTISSDSDQQRELEHCAKEKSKTTFGFCSDTNRLVDTHELLEAAKSHSLPGLGVCMSRDELLRALGERGVERGAELEPDEFMNSKKSHEVQSMSEVVACLARRCGVKQVIDVGSGKGYLSSFLSLQYGLQVYGIDSSSTNTHGAQERNRKLKKFSRAYQKSSKAARVQGEASHSPQEEVVEMKRDDEAGTVAKEEEEEEEEVIGFPDMTSAVERPSEPHPETDELFLSALSVDVVQTTPPRVPPSQLSAEERERRKRENLERKAKNRSQSTSTMFSPLTSYVTAETELRELINELEDAVMVGLHTCGDLAPSTLRMFVAKAELAAVCSVGCCYHLLSEEFDPARQECAHSVCGFPLSQYLRHQSWFCGRNARMSACLALERVSVGQGIQMESLFYRAVLHVILRDHYSSFKSEKRVGNVYSKSKSFVDYVHRALRRLDLDDSKLSDSHIQEYHDTFRPRKEEMHAFNMLKVTLAPCIEGLILLDRLCYLKEQEDLSFSALVQLFDPVLSPRCYAVVGLKRMEGRCSCR</sequence>
<dbReference type="GO" id="GO:0032259">
    <property type="term" value="P:methylation"/>
    <property type="evidence" value="ECO:0007669"/>
    <property type="project" value="UniProtKB-KW"/>
</dbReference>
<feature type="region of interest" description="Disordered" evidence="1">
    <location>
        <begin position="290"/>
        <end position="329"/>
    </location>
</feature>
<evidence type="ECO:0000256" key="1">
    <source>
        <dbReference type="SAM" id="MobiDB-lite"/>
    </source>
</evidence>
<evidence type="ECO:0000259" key="2">
    <source>
        <dbReference type="Pfam" id="PF13679"/>
    </source>
</evidence>